<dbReference type="InterPro" id="IPR000644">
    <property type="entry name" value="CBS_dom"/>
</dbReference>
<dbReference type="InterPro" id="IPR046342">
    <property type="entry name" value="CBS_dom_sf"/>
</dbReference>
<dbReference type="InterPro" id="IPR050706">
    <property type="entry name" value="Cyclic-di-GMP_PDE-like"/>
</dbReference>
<dbReference type="Pfam" id="PF00990">
    <property type="entry name" value="GGDEF"/>
    <property type="match status" value="1"/>
</dbReference>
<dbReference type="PROSITE" id="PS50883">
    <property type="entry name" value="EAL"/>
    <property type="match status" value="1"/>
</dbReference>
<evidence type="ECO:0000313" key="3">
    <source>
        <dbReference type="EMBL" id="MCP8898825.1"/>
    </source>
</evidence>
<proteinExistence type="predicted"/>
<dbReference type="Pfam" id="PF00563">
    <property type="entry name" value="EAL"/>
    <property type="match status" value="1"/>
</dbReference>
<dbReference type="SMART" id="SM00052">
    <property type="entry name" value="EAL"/>
    <property type="match status" value="1"/>
</dbReference>
<dbReference type="InterPro" id="IPR043128">
    <property type="entry name" value="Rev_trsase/Diguanyl_cyclase"/>
</dbReference>
<dbReference type="InterPro" id="IPR001633">
    <property type="entry name" value="EAL_dom"/>
</dbReference>
<dbReference type="EMBL" id="JAMFTH010000001">
    <property type="protein sequence ID" value="MCP8898825.1"/>
    <property type="molecule type" value="Genomic_DNA"/>
</dbReference>
<accession>A0A9X2HVA0</accession>
<dbReference type="AlphaFoldDB" id="A0A9X2HVA0"/>
<dbReference type="PANTHER" id="PTHR33121:SF76">
    <property type="entry name" value="SIGNALING PROTEIN"/>
    <property type="match status" value="1"/>
</dbReference>
<reference evidence="3" key="2">
    <citation type="submission" date="2023-01" db="EMBL/GenBank/DDBJ databases">
        <title>Gilvimarinus xylanilyticus HB14 isolated from Caulerpa lentillifera aquaculture base in Hainan, China.</title>
        <authorList>
            <person name="Zhang Y.-J."/>
        </authorList>
    </citation>
    <scope>NUCLEOTIDE SEQUENCE</scope>
    <source>
        <strain evidence="3">HB14</strain>
    </source>
</reference>
<dbReference type="GO" id="GO:0071111">
    <property type="term" value="F:cyclic-guanylate-specific phosphodiesterase activity"/>
    <property type="evidence" value="ECO:0007669"/>
    <property type="project" value="InterPro"/>
</dbReference>
<dbReference type="CDD" id="cd01949">
    <property type="entry name" value="GGDEF"/>
    <property type="match status" value="1"/>
</dbReference>
<dbReference type="SUPFAM" id="SSF55073">
    <property type="entry name" value="Nucleotide cyclase"/>
    <property type="match status" value="1"/>
</dbReference>
<dbReference type="InterPro" id="IPR029787">
    <property type="entry name" value="Nucleotide_cyclase"/>
</dbReference>
<dbReference type="PROSITE" id="PS50887">
    <property type="entry name" value="GGDEF"/>
    <property type="match status" value="1"/>
</dbReference>
<dbReference type="CDD" id="cd01948">
    <property type="entry name" value="EAL"/>
    <property type="match status" value="1"/>
</dbReference>
<reference evidence="3" key="1">
    <citation type="submission" date="2022-05" db="EMBL/GenBank/DDBJ databases">
        <authorList>
            <person name="Sun H.-N."/>
        </authorList>
    </citation>
    <scope>NUCLEOTIDE SEQUENCE</scope>
    <source>
        <strain evidence="3">HB14</strain>
    </source>
</reference>
<protein>
    <submittedName>
        <fullName evidence="3">EAL and GGDEF domain-containing protein</fullName>
    </submittedName>
</protein>
<evidence type="ECO:0000313" key="4">
    <source>
        <dbReference type="Proteomes" id="UP001139319"/>
    </source>
</evidence>
<dbReference type="Gene3D" id="3.10.580.10">
    <property type="entry name" value="CBS-domain"/>
    <property type="match status" value="1"/>
</dbReference>
<dbReference type="Gene3D" id="3.30.70.270">
    <property type="match status" value="1"/>
</dbReference>
<name>A0A9X2HVA0_9GAMM</name>
<dbReference type="InterPro" id="IPR035919">
    <property type="entry name" value="EAL_sf"/>
</dbReference>
<dbReference type="Gene3D" id="3.20.20.450">
    <property type="entry name" value="EAL domain"/>
    <property type="match status" value="1"/>
</dbReference>
<dbReference type="SUPFAM" id="SSF141868">
    <property type="entry name" value="EAL domain-like"/>
    <property type="match status" value="1"/>
</dbReference>
<keyword evidence="4" id="KW-1185">Reference proteome</keyword>
<dbReference type="Pfam" id="PF00571">
    <property type="entry name" value="CBS"/>
    <property type="match status" value="1"/>
</dbReference>
<comment type="caution">
    <text evidence="3">The sequence shown here is derived from an EMBL/GenBank/DDBJ whole genome shotgun (WGS) entry which is preliminary data.</text>
</comment>
<dbReference type="RefSeq" id="WP_253967093.1">
    <property type="nucleotide sequence ID" value="NZ_JAMFTH010000001.1"/>
</dbReference>
<feature type="domain" description="GGDEF" evidence="2">
    <location>
        <begin position="429"/>
        <end position="577"/>
    </location>
</feature>
<feature type="domain" description="EAL" evidence="1">
    <location>
        <begin position="2"/>
        <end position="252"/>
    </location>
</feature>
<dbReference type="NCBIfam" id="TIGR00254">
    <property type="entry name" value="GGDEF"/>
    <property type="match status" value="1"/>
</dbReference>
<dbReference type="Proteomes" id="UP001139319">
    <property type="component" value="Unassembled WGS sequence"/>
</dbReference>
<dbReference type="PANTHER" id="PTHR33121">
    <property type="entry name" value="CYCLIC DI-GMP PHOSPHODIESTERASE PDEF"/>
    <property type="match status" value="1"/>
</dbReference>
<evidence type="ECO:0000259" key="1">
    <source>
        <dbReference type="PROSITE" id="PS50883"/>
    </source>
</evidence>
<organism evidence="3 4">
    <name type="scientific">Gilvimarinus xylanilyticus</name>
    <dbReference type="NCBI Taxonomy" id="2944139"/>
    <lineage>
        <taxon>Bacteria</taxon>
        <taxon>Pseudomonadati</taxon>
        <taxon>Pseudomonadota</taxon>
        <taxon>Gammaproteobacteria</taxon>
        <taxon>Cellvibrionales</taxon>
        <taxon>Cellvibrionaceae</taxon>
        <taxon>Gilvimarinus</taxon>
    </lineage>
</organism>
<sequence>MPAHLQHQLQSLIDNHRLYPVFQPIISANDNEIAGYEALIRGPADSGLARPDQLFAAASSLGQMARLEYTCRELACRAFVEQNLPGKLFLNMTPLSFTDSQYRDGVTMAILRELKLDPERVVFELTEKQPMDEYDLLRGACEHFQQQGFAVAIDDLGAGYAGLRIWSELNPDYVKIDRHFVKGIERSAVKREFVRFMLDIANRIGNKVIAEGIETAEEFSTLASMGVEYMQGFYIARPTAKPSHHLTESIQQALAQNMPRTHDTFALTLREVTVYEPAVDPQVSAAEVVKMLRADVRLTCLPVVSAGGTALGMISRSELLNTFSWRYAYELHSNKPIVEFISPRSLIMDLDSDLNSAGRLVTEDPLQNLSVDILVSDDGQYAGVAKVRSILRSIAEEKLRLARHSNPLSSLPGNVPLYEWIDRLLCQKADFIVAYCDINQFKPFNDAFGYSSGDDVIIALGELLTASVNPELDFVGHVGGDDFVVVFRSRDWRNRCETVLEKFSHYIQQTLAPEQLDYWTDDRQGQRRRFGPLTLAIGCVHPDPELCRTHHQVAMLLADAKHRAKALGDQQVFLSRRRSPDAAALAS</sequence>
<gene>
    <name evidence="3" type="ORF">M6D89_05875</name>
</gene>
<dbReference type="InterPro" id="IPR000160">
    <property type="entry name" value="GGDEF_dom"/>
</dbReference>
<evidence type="ECO:0000259" key="2">
    <source>
        <dbReference type="PROSITE" id="PS50887"/>
    </source>
</evidence>
<dbReference type="SMART" id="SM00267">
    <property type="entry name" value="GGDEF"/>
    <property type="match status" value="1"/>
</dbReference>
<dbReference type="SUPFAM" id="SSF54631">
    <property type="entry name" value="CBS-domain pair"/>
    <property type="match status" value="1"/>
</dbReference>